<comment type="subcellular location">
    <subcellularLocation>
        <location evidence="1">Cell inner membrane</location>
        <topology evidence="1">Multi-pass membrane protein</topology>
    </subcellularLocation>
    <subcellularLocation>
        <location evidence="9">Cell membrane</location>
        <topology evidence="9">Multi-pass membrane protein</topology>
    </subcellularLocation>
</comment>
<name>A0A0J6TFZ6_9HYPH</name>
<keyword evidence="3 9" id="KW-0813">Transport</keyword>
<evidence type="ECO:0000256" key="5">
    <source>
        <dbReference type="ARBA" id="ARBA00022692"/>
    </source>
</evidence>
<accession>A0A0J6TFZ6</accession>
<evidence type="ECO:0000313" key="11">
    <source>
        <dbReference type="EMBL" id="KMO44623.1"/>
    </source>
</evidence>
<feature type="transmembrane region" description="Helical" evidence="9">
    <location>
        <begin position="180"/>
        <end position="199"/>
    </location>
</feature>
<keyword evidence="4" id="KW-1003">Cell membrane</keyword>
<dbReference type="GO" id="GO:0006865">
    <property type="term" value="P:amino acid transport"/>
    <property type="evidence" value="ECO:0007669"/>
    <property type="project" value="UniProtKB-KW"/>
</dbReference>
<dbReference type="SUPFAM" id="SSF161098">
    <property type="entry name" value="MetI-like"/>
    <property type="match status" value="1"/>
</dbReference>
<dbReference type="Gene3D" id="1.10.3720.10">
    <property type="entry name" value="MetI-like"/>
    <property type="match status" value="1"/>
</dbReference>
<evidence type="ECO:0000256" key="9">
    <source>
        <dbReference type="RuleBase" id="RU363032"/>
    </source>
</evidence>
<reference evidence="11 12" key="1">
    <citation type="submission" date="2015-03" db="EMBL/GenBank/DDBJ databases">
        <title>Genome sequencing of Methylobacterium tarhaniae DSM 25844.</title>
        <authorList>
            <person name="Chaudhry V."/>
            <person name="Patil P.B."/>
        </authorList>
    </citation>
    <scope>NUCLEOTIDE SEQUENCE [LARGE SCALE GENOMIC DNA]</scope>
    <source>
        <strain evidence="11 12">DSM 25844</strain>
    </source>
</reference>
<dbReference type="GO" id="GO:0022857">
    <property type="term" value="F:transmembrane transporter activity"/>
    <property type="evidence" value="ECO:0007669"/>
    <property type="project" value="InterPro"/>
</dbReference>
<dbReference type="PANTHER" id="PTHR30614:SF0">
    <property type="entry name" value="L-CYSTINE TRANSPORT SYSTEM PERMEASE PROTEIN TCYL"/>
    <property type="match status" value="1"/>
</dbReference>
<organism evidence="11 12">
    <name type="scientific">Methylobacterium tarhaniae</name>
    <dbReference type="NCBI Taxonomy" id="1187852"/>
    <lineage>
        <taxon>Bacteria</taxon>
        <taxon>Pseudomonadati</taxon>
        <taxon>Pseudomonadota</taxon>
        <taxon>Alphaproteobacteria</taxon>
        <taxon>Hyphomicrobiales</taxon>
        <taxon>Methylobacteriaceae</taxon>
        <taxon>Methylobacterium</taxon>
    </lineage>
</organism>
<dbReference type="NCBIfam" id="TIGR01726">
    <property type="entry name" value="HEQRo_perm_3TM"/>
    <property type="match status" value="1"/>
</dbReference>
<feature type="transmembrane region" description="Helical" evidence="9">
    <location>
        <begin position="47"/>
        <end position="74"/>
    </location>
</feature>
<keyword evidence="6" id="KW-0029">Amino-acid transport</keyword>
<comment type="caution">
    <text evidence="11">The sequence shown here is derived from an EMBL/GenBank/DDBJ whole genome shotgun (WGS) entry which is preliminary data.</text>
</comment>
<evidence type="ECO:0000256" key="2">
    <source>
        <dbReference type="ARBA" id="ARBA00010072"/>
    </source>
</evidence>
<dbReference type="InterPro" id="IPR000515">
    <property type="entry name" value="MetI-like"/>
</dbReference>
<keyword evidence="8 9" id="KW-0472">Membrane</keyword>
<dbReference type="Proteomes" id="UP000036449">
    <property type="component" value="Unassembled WGS sequence"/>
</dbReference>
<dbReference type="OrthoDB" id="9809799at2"/>
<dbReference type="CDD" id="cd06261">
    <property type="entry name" value="TM_PBP2"/>
    <property type="match status" value="1"/>
</dbReference>
<keyword evidence="12" id="KW-1185">Reference proteome</keyword>
<gene>
    <name evidence="11" type="ORF">VQ03_02385</name>
</gene>
<evidence type="ECO:0000256" key="7">
    <source>
        <dbReference type="ARBA" id="ARBA00022989"/>
    </source>
</evidence>
<feature type="domain" description="ABC transmembrane type-1" evidence="10">
    <location>
        <begin position="11"/>
        <end position="199"/>
    </location>
</feature>
<evidence type="ECO:0000256" key="8">
    <source>
        <dbReference type="ARBA" id="ARBA00023136"/>
    </source>
</evidence>
<dbReference type="PATRIC" id="fig|1187852.3.peg.1138"/>
<dbReference type="InterPro" id="IPR010065">
    <property type="entry name" value="AA_ABC_transptr_permease_3TM"/>
</dbReference>
<dbReference type="InterPro" id="IPR035906">
    <property type="entry name" value="MetI-like_sf"/>
</dbReference>
<dbReference type="RefSeq" id="WP_048449249.1">
    <property type="nucleotide sequence ID" value="NZ_LABZ01000013.1"/>
</dbReference>
<dbReference type="PROSITE" id="PS50928">
    <property type="entry name" value="ABC_TM1"/>
    <property type="match status" value="1"/>
</dbReference>
<proteinExistence type="inferred from homology"/>
<evidence type="ECO:0000256" key="1">
    <source>
        <dbReference type="ARBA" id="ARBA00004429"/>
    </source>
</evidence>
<evidence type="ECO:0000256" key="4">
    <source>
        <dbReference type="ARBA" id="ARBA00022475"/>
    </source>
</evidence>
<dbReference type="PANTHER" id="PTHR30614">
    <property type="entry name" value="MEMBRANE COMPONENT OF AMINO ACID ABC TRANSPORTER"/>
    <property type="match status" value="1"/>
</dbReference>
<dbReference type="GO" id="GO:0043190">
    <property type="term" value="C:ATP-binding cassette (ABC) transporter complex"/>
    <property type="evidence" value="ECO:0007669"/>
    <property type="project" value="InterPro"/>
</dbReference>
<sequence>MEALTQLARGVPWTIALTLTSFLLGALLGLGLCALRLSSSRVLRALATGAVLLLRSVPPVVWLFIIFFGIGFGYVQLPSFLAAMLGLALITAANMAEIYRGALSGVHRGQTEAAIALGLSPRHRFQDIVGPQMIRIALPSAATFAIGLLKDTSVASLIGVQDVAFQVNALAQRSFSGTGIFVIAALLYIALSLPIAALARWTDLRLRAKVAR</sequence>
<dbReference type="Pfam" id="PF00528">
    <property type="entry name" value="BPD_transp_1"/>
    <property type="match status" value="1"/>
</dbReference>
<evidence type="ECO:0000256" key="6">
    <source>
        <dbReference type="ARBA" id="ARBA00022970"/>
    </source>
</evidence>
<dbReference type="InterPro" id="IPR043429">
    <property type="entry name" value="ArtM/GltK/GlnP/TcyL/YhdX-like"/>
</dbReference>
<evidence type="ECO:0000313" key="12">
    <source>
        <dbReference type="Proteomes" id="UP000036449"/>
    </source>
</evidence>
<comment type="similarity">
    <text evidence="2">Belongs to the binding-protein-dependent transport system permease family. HisMQ subfamily.</text>
</comment>
<dbReference type="EMBL" id="LABZ01000013">
    <property type="protein sequence ID" value="KMO44623.1"/>
    <property type="molecule type" value="Genomic_DNA"/>
</dbReference>
<feature type="transmembrane region" description="Helical" evidence="9">
    <location>
        <begin position="12"/>
        <end position="35"/>
    </location>
</feature>
<dbReference type="AlphaFoldDB" id="A0A0J6TFZ6"/>
<protein>
    <submittedName>
        <fullName evidence="11">Amino acid ABC transporter permease</fullName>
    </submittedName>
</protein>
<evidence type="ECO:0000256" key="3">
    <source>
        <dbReference type="ARBA" id="ARBA00022448"/>
    </source>
</evidence>
<keyword evidence="7 9" id="KW-1133">Transmembrane helix</keyword>
<evidence type="ECO:0000259" key="10">
    <source>
        <dbReference type="PROSITE" id="PS50928"/>
    </source>
</evidence>
<keyword evidence="5 9" id="KW-0812">Transmembrane</keyword>